<dbReference type="GO" id="GO:0005739">
    <property type="term" value="C:mitochondrion"/>
    <property type="evidence" value="ECO:0007669"/>
    <property type="project" value="TreeGrafter"/>
</dbReference>
<sequence>MGFIVNPCKGFYAKMRQYVRWHWEKICRYPPIRSRLYGMEYKLYKFWVVIYGEPDATDVVIFNELPTRSPGYHTSNGCKKKYCETCRVNRIVMYLDNAKYSIDIAHFTISHRLIYHAIVRAWDRGVELRIVTDSQMIYMRGSVVVTLCRMGIPVHAASDRLTLHHKFCIIDGRKRILDLDEQEKRIHCRLWNCKGFIMTGSLNWTHQGTANNYENVVMTSNFNVTDQYQELYEKLWRQNPPLQTLDYLGFVDESIFGCRF</sequence>
<dbReference type="Gene3D" id="3.30.870.10">
    <property type="entry name" value="Endonuclease Chain A"/>
    <property type="match status" value="1"/>
</dbReference>
<dbReference type="GeneID" id="115631067"/>
<evidence type="ECO:0000256" key="4">
    <source>
        <dbReference type="ARBA" id="ARBA00038012"/>
    </source>
</evidence>
<evidence type="ECO:0000256" key="1">
    <source>
        <dbReference type="ARBA" id="ARBA00022801"/>
    </source>
</evidence>
<keyword evidence="3" id="KW-0443">Lipid metabolism</keyword>
<evidence type="ECO:0000256" key="2">
    <source>
        <dbReference type="ARBA" id="ARBA00022963"/>
    </source>
</evidence>
<name>A0A6J2U7P6_DROLE</name>
<dbReference type="Pfam" id="PF13091">
    <property type="entry name" value="PLDc_2"/>
    <property type="match status" value="1"/>
</dbReference>
<keyword evidence="2" id="KW-0442">Lipid degradation</keyword>
<evidence type="ECO:0000259" key="7">
    <source>
        <dbReference type="Pfam" id="PF13091"/>
    </source>
</evidence>
<proteinExistence type="inferred from homology"/>
<dbReference type="GO" id="GO:0034587">
    <property type="term" value="P:piRNA processing"/>
    <property type="evidence" value="ECO:0007669"/>
    <property type="project" value="TreeGrafter"/>
</dbReference>
<dbReference type="AlphaFoldDB" id="A0A6J2U7P6"/>
<evidence type="ECO:0000256" key="6">
    <source>
        <dbReference type="ARBA" id="ARBA00043167"/>
    </source>
</evidence>
<accession>A0A6J2U7P6</accession>
<dbReference type="GO" id="GO:0016042">
    <property type="term" value="P:lipid catabolic process"/>
    <property type="evidence" value="ECO:0007669"/>
    <property type="project" value="UniProtKB-KW"/>
</dbReference>
<reference evidence="9" key="1">
    <citation type="submission" date="2025-08" db="UniProtKB">
        <authorList>
            <consortium name="RefSeq"/>
        </authorList>
    </citation>
    <scope>IDENTIFICATION</scope>
    <source>
        <strain evidence="9">11010-0011.00</strain>
        <tissue evidence="9">Whole body</tissue>
    </source>
</reference>
<dbReference type="InterPro" id="IPR025202">
    <property type="entry name" value="PLD-like_dom"/>
</dbReference>
<evidence type="ECO:0000313" key="8">
    <source>
        <dbReference type="Proteomes" id="UP000504634"/>
    </source>
</evidence>
<organism evidence="8 9">
    <name type="scientific">Drosophila lebanonensis</name>
    <name type="common">Fruit fly</name>
    <name type="synonym">Scaptodrosophila lebanonensis</name>
    <dbReference type="NCBI Taxonomy" id="7225"/>
    <lineage>
        <taxon>Eukaryota</taxon>
        <taxon>Metazoa</taxon>
        <taxon>Ecdysozoa</taxon>
        <taxon>Arthropoda</taxon>
        <taxon>Hexapoda</taxon>
        <taxon>Insecta</taxon>
        <taxon>Pterygota</taxon>
        <taxon>Neoptera</taxon>
        <taxon>Endopterygota</taxon>
        <taxon>Diptera</taxon>
        <taxon>Brachycera</taxon>
        <taxon>Muscomorpha</taxon>
        <taxon>Ephydroidea</taxon>
        <taxon>Drosophilidae</taxon>
        <taxon>Scaptodrosophila</taxon>
    </lineage>
</organism>
<dbReference type="RefSeq" id="XP_030383573.1">
    <property type="nucleotide sequence ID" value="XM_030527713.1"/>
</dbReference>
<evidence type="ECO:0000256" key="3">
    <source>
        <dbReference type="ARBA" id="ARBA00023098"/>
    </source>
</evidence>
<evidence type="ECO:0000256" key="5">
    <source>
        <dbReference type="ARBA" id="ARBA00040549"/>
    </source>
</evidence>
<evidence type="ECO:0000313" key="9">
    <source>
        <dbReference type="RefSeq" id="XP_030383573.1"/>
    </source>
</evidence>
<comment type="similarity">
    <text evidence="4">Belongs to the phospholipase D family. MitoPLD/Zucchini subfamily.</text>
</comment>
<dbReference type="PANTHER" id="PTHR43856">
    <property type="entry name" value="CARDIOLIPIN HYDROLASE"/>
    <property type="match status" value="1"/>
</dbReference>
<dbReference type="Proteomes" id="UP000504634">
    <property type="component" value="Unplaced"/>
</dbReference>
<feature type="domain" description="Phospholipase D-like" evidence="7">
    <location>
        <begin position="93"/>
        <end position="236"/>
    </location>
</feature>
<protein>
    <recommendedName>
        <fullName evidence="5">Mitochondrial cardiolipin hydrolase</fullName>
    </recommendedName>
    <alternativeName>
        <fullName evidence="6">Mitochondrial phospholipase</fullName>
    </alternativeName>
</protein>
<dbReference type="GO" id="GO:0016891">
    <property type="term" value="F:RNA endonuclease activity producing 5'-phosphomonoesters, hydrolytic mechanism"/>
    <property type="evidence" value="ECO:0007669"/>
    <property type="project" value="TreeGrafter"/>
</dbReference>
<keyword evidence="8" id="KW-1185">Reference proteome</keyword>
<dbReference type="OrthoDB" id="7852847at2759"/>
<dbReference type="PANTHER" id="PTHR43856:SF1">
    <property type="entry name" value="MITOCHONDRIAL CARDIOLIPIN HYDROLASE"/>
    <property type="match status" value="1"/>
</dbReference>
<gene>
    <name evidence="9" type="primary">LOC115631067</name>
</gene>
<keyword evidence="1" id="KW-0378">Hydrolase</keyword>
<dbReference type="SUPFAM" id="SSF56024">
    <property type="entry name" value="Phospholipase D/nuclease"/>
    <property type="match status" value="1"/>
</dbReference>
<dbReference type="InterPro" id="IPR051406">
    <property type="entry name" value="PLD_domain"/>
</dbReference>